<evidence type="ECO:0000313" key="2">
    <source>
        <dbReference type="Proteomes" id="UP000186817"/>
    </source>
</evidence>
<keyword evidence="2" id="KW-1185">Reference proteome</keyword>
<dbReference type="EMBL" id="LSRX01000488">
    <property type="protein sequence ID" value="OLP95867.1"/>
    <property type="molecule type" value="Genomic_DNA"/>
</dbReference>
<dbReference type="Proteomes" id="UP000186817">
    <property type="component" value="Unassembled WGS sequence"/>
</dbReference>
<protein>
    <recommendedName>
        <fullName evidence="3">E3 ubiquitin-protein ligase HERC2</fullName>
    </recommendedName>
</protein>
<comment type="caution">
    <text evidence="1">The sequence shown here is derived from an EMBL/GenBank/DDBJ whole genome shotgun (WGS) entry which is preliminary data.</text>
</comment>
<accession>A0A1Q9DL10</accession>
<dbReference type="AlphaFoldDB" id="A0A1Q9DL10"/>
<name>A0A1Q9DL10_SYMMI</name>
<dbReference type="SUPFAM" id="SSF50985">
    <property type="entry name" value="RCC1/BLIP-II"/>
    <property type="match status" value="1"/>
</dbReference>
<gene>
    <name evidence="1" type="ORF">AK812_SmicGene21978</name>
</gene>
<evidence type="ECO:0008006" key="3">
    <source>
        <dbReference type="Google" id="ProtNLM"/>
    </source>
</evidence>
<dbReference type="OrthoDB" id="3176171at2759"/>
<evidence type="ECO:0000313" key="1">
    <source>
        <dbReference type="EMBL" id="OLP95867.1"/>
    </source>
</evidence>
<organism evidence="1 2">
    <name type="scientific">Symbiodinium microadriaticum</name>
    <name type="common">Dinoflagellate</name>
    <name type="synonym">Zooxanthella microadriatica</name>
    <dbReference type="NCBI Taxonomy" id="2951"/>
    <lineage>
        <taxon>Eukaryota</taxon>
        <taxon>Sar</taxon>
        <taxon>Alveolata</taxon>
        <taxon>Dinophyceae</taxon>
        <taxon>Suessiales</taxon>
        <taxon>Symbiodiniaceae</taxon>
        <taxon>Symbiodinium</taxon>
    </lineage>
</organism>
<reference evidence="1 2" key="1">
    <citation type="submission" date="2016-02" db="EMBL/GenBank/DDBJ databases">
        <title>Genome analysis of coral dinoflagellate symbionts highlights evolutionary adaptations to a symbiotic lifestyle.</title>
        <authorList>
            <person name="Aranda M."/>
            <person name="Li Y."/>
            <person name="Liew Y.J."/>
            <person name="Baumgarten S."/>
            <person name="Simakov O."/>
            <person name="Wilson M."/>
            <person name="Piel J."/>
            <person name="Ashoor H."/>
            <person name="Bougouffa S."/>
            <person name="Bajic V.B."/>
            <person name="Ryu T."/>
            <person name="Ravasi T."/>
            <person name="Bayer T."/>
            <person name="Micklem G."/>
            <person name="Kim H."/>
            <person name="Bhak J."/>
            <person name="Lajeunesse T.C."/>
            <person name="Voolstra C.R."/>
        </authorList>
    </citation>
    <scope>NUCLEOTIDE SEQUENCE [LARGE SCALE GENOMIC DNA]</scope>
    <source>
        <strain evidence="1 2">CCMP2467</strain>
    </source>
</reference>
<sequence length="374" mass="40189">MDSRSQVRGSGAAQVLAISGLQDVEVYHLEMVEADAKESSESGWQERLAALSETPPLAVICIKSKEQLRWYVPVTAQVEPNQDVSALLSGKAATVEVGVDEEGCHNIETSGRDRTLGVGRGRLLDASGNVVASCVSITEARLQTGDWLTLHVSRVQVFATGRAFAAILGDGSVVAWGDPNEGGDSSAVQDQLRHVTQIQAFVCAFAAILGDGSVVTWGDPDGGGDSGAVRHLLKNVKQIQASSTAFAAILGDRSAVIWGNHFPRSRRALLTEVVTVELYRTSQARTDAMSHRPGKGIETHRAGSHGILDPMFLMLEDAILTEDCVQFETLVATIAQSEWNQLETEAARREYLRAAVSDYVAFTPSAVQADDIYR</sequence>
<dbReference type="Gene3D" id="2.130.10.30">
    <property type="entry name" value="Regulator of chromosome condensation 1/beta-lactamase-inhibitor protein II"/>
    <property type="match status" value="1"/>
</dbReference>
<dbReference type="InterPro" id="IPR009091">
    <property type="entry name" value="RCC1/BLIP-II"/>
</dbReference>
<proteinExistence type="predicted"/>